<proteinExistence type="predicted"/>
<keyword evidence="7" id="KW-0175">Coiled coil</keyword>
<keyword evidence="1" id="KW-0399">Innate immunity</keyword>
<dbReference type="PROSITE" id="PS50119">
    <property type="entry name" value="ZF_BBOX"/>
    <property type="match status" value="1"/>
</dbReference>
<dbReference type="SUPFAM" id="SSF49899">
    <property type="entry name" value="Concanavalin A-like lectins/glucanases"/>
    <property type="match status" value="1"/>
</dbReference>
<dbReference type="InterPro" id="IPR013320">
    <property type="entry name" value="ConA-like_dom_sf"/>
</dbReference>
<evidence type="ECO:0008006" key="13">
    <source>
        <dbReference type="Google" id="ProtNLM"/>
    </source>
</evidence>
<organism evidence="11 12">
    <name type="scientific">Cirrhinus mrigala</name>
    <name type="common">Mrigala</name>
    <dbReference type="NCBI Taxonomy" id="683832"/>
    <lineage>
        <taxon>Eukaryota</taxon>
        <taxon>Metazoa</taxon>
        <taxon>Chordata</taxon>
        <taxon>Craniata</taxon>
        <taxon>Vertebrata</taxon>
        <taxon>Euteleostomi</taxon>
        <taxon>Actinopterygii</taxon>
        <taxon>Neopterygii</taxon>
        <taxon>Teleostei</taxon>
        <taxon>Ostariophysi</taxon>
        <taxon>Cypriniformes</taxon>
        <taxon>Cyprinidae</taxon>
        <taxon>Labeoninae</taxon>
        <taxon>Labeonini</taxon>
        <taxon>Cirrhinus</taxon>
    </lineage>
</organism>
<dbReference type="InterPro" id="IPR051051">
    <property type="entry name" value="E3_ubiq-ligase_TRIM/RNF"/>
</dbReference>
<dbReference type="Pfam" id="PF00622">
    <property type="entry name" value="SPRY"/>
    <property type="match status" value="1"/>
</dbReference>
<dbReference type="CDD" id="cd16040">
    <property type="entry name" value="SPRY_PRY_SNTX"/>
    <property type="match status" value="1"/>
</dbReference>
<evidence type="ECO:0000256" key="3">
    <source>
        <dbReference type="ARBA" id="ARBA00022771"/>
    </source>
</evidence>
<dbReference type="Gene3D" id="4.10.830.40">
    <property type="match status" value="1"/>
</dbReference>
<dbReference type="InterPro" id="IPR001841">
    <property type="entry name" value="Znf_RING"/>
</dbReference>
<evidence type="ECO:0000259" key="9">
    <source>
        <dbReference type="PROSITE" id="PS50119"/>
    </source>
</evidence>
<dbReference type="GO" id="GO:0008270">
    <property type="term" value="F:zinc ion binding"/>
    <property type="evidence" value="ECO:0007669"/>
    <property type="project" value="UniProtKB-KW"/>
</dbReference>
<evidence type="ECO:0000256" key="2">
    <source>
        <dbReference type="ARBA" id="ARBA00022723"/>
    </source>
</evidence>
<feature type="domain" description="B30.2/SPRY" evidence="10">
    <location>
        <begin position="338"/>
        <end position="526"/>
    </location>
</feature>
<dbReference type="InterPro" id="IPR001870">
    <property type="entry name" value="B30.2/SPRY"/>
</dbReference>
<dbReference type="EMBL" id="JAMKFB020000286">
    <property type="protein sequence ID" value="KAL0150625.1"/>
    <property type="molecule type" value="Genomic_DNA"/>
</dbReference>
<evidence type="ECO:0000313" key="11">
    <source>
        <dbReference type="EMBL" id="KAL0150625.1"/>
    </source>
</evidence>
<dbReference type="CDD" id="cd19769">
    <property type="entry name" value="Bbox2_TRIM16-like"/>
    <property type="match status" value="1"/>
</dbReference>
<name>A0ABD0MLV2_CIRMR</name>
<dbReference type="InterPro" id="IPR006574">
    <property type="entry name" value="PRY"/>
</dbReference>
<dbReference type="PROSITE" id="PS00518">
    <property type="entry name" value="ZF_RING_1"/>
    <property type="match status" value="1"/>
</dbReference>
<dbReference type="GO" id="GO:0005737">
    <property type="term" value="C:cytoplasm"/>
    <property type="evidence" value="ECO:0007669"/>
    <property type="project" value="UniProtKB-ARBA"/>
</dbReference>
<dbReference type="Pfam" id="PF25600">
    <property type="entry name" value="TRIM_CC"/>
    <property type="match status" value="1"/>
</dbReference>
<dbReference type="InterPro" id="IPR058030">
    <property type="entry name" value="TRIM8/14/16/25/29/45/65_CC"/>
</dbReference>
<dbReference type="PANTHER" id="PTHR25465:SF5">
    <property type="entry name" value="E3 UBIQUITIN_ISG15 LIGASE TRIM25-RELATED"/>
    <property type="match status" value="1"/>
</dbReference>
<dbReference type="Pfam" id="PF00643">
    <property type="entry name" value="zf-B_box"/>
    <property type="match status" value="1"/>
</dbReference>
<dbReference type="InterPro" id="IPR043136">
    <property type="entry name" value="B30.2/SPRY_sf"/>
</dbReference>
<dbReference type="AlphaFoldDB" id="A0ABD0MLV2"/>
<keyword evidence="12" id="KW-1185">Reference proteome</keyword>
<dbReference type="Proteomes" id="UP001529510">
    <property type="component" value="Unassembled WGS sequence"/>
</dbReference>
<dbReference type="SUPFAM" id="SSF57850">
    <property type="entry name" value="RING/U-box"/>
    <property type="match status" value="1"/>
</dbReference>
<dbReference type="SUPFAM" id="SSF57845">
    <property type="entry name" value="B-box zinc-binding domain"/>
    <property type="match status" value="1"/>
</dbReference>
<dbReference type="SMART" id="SM00336">
    <property type="entry name" value="BBOX"/>
    <property type="match status" value="1"/>
</dbReference>
<reference evidence="11 12" key="1">
    <citation type="submission" date="2024-05" db="EMBL/GenBank/DDBJ databases">
        <title>Genome sequencing and assembly of Indian major carp, Cirrhinus mrigala (Hamilton, 1822).</title>
        <authorList>
            <person name="Mohindra V."/>
            <person name="Chowdhury L.M."/>
            <person name="Lal K."/>
            <person name="Jena J.K."/>
        </authorList>
    </citation>
    <scope>NUCLEOTIDE SEQUENCE [LARGE SCALE GENOMIC DNA]</scope>
    <source>
        <strain evidence="11">CM1030</strain>
        <tissue evidence="11">Blood</tissue>
    </source>
</reference>
<dbReference type="PANTHER" id="PTHR25465">
    <property type="entry name" value="B-BOX DOMAIN CONTAINING"/>
    <property type="match status" value="1"/>
</dbReference>
<dbReference type="SMART" id="SM00589">
    <property type="entry name" value="PRY"/>
    <property type="match status" value="1"/>
</dbReference>
<dbReference type="Pfam" id="PF13765">
    <property type="entry name" value="PRY"/>
    <property type="match status" value="1"/>
</dbReference>
<dbReference type="Pfam" id="PF15227">
    <property type="entry name" value="zf-C3HC4_4"/>
    <property type="match status" value="1"/>
</dbReference>
<keyword evidence="2" id="KW-0479">Metal-binding</keyword>
<dbReference type="Gene3D" id="2.60.120.920">
    <property type="match status" value="1"/>
</dbReference>
<dbReference type="InterPro" id="IPR017907">
    <property type="entry name" value="Znf_RING_CS"/>
</dbReference>
<evidence type="ECO:0000259" key="10">
    <source>
        <dbReference type="PROSITE" id="PS50188"/>
    </source>
</evidence>
<keyword evidence="5" id="KW-0391">Immunity</keyword>
<evidence type="ECO:0000256" key="6">
    <source>
        <dbReference type="PROSITE-ProRule" id="PRU00024"/>
    </source>
</evidence>
<dbReference type="InterPro" id="IPR013083">
    <property type="entry name" value="Znf_RING/FYVE/PHD"/>
</dbReference>
<evidence type="ECO:0000259" key="8">
    <source>
        <dbReference type="PROSITE" id="PS50089"/>
    </source>
</evidence>
<dbReference type="InterPro" id="IPR000315">
    <property type="entry name" value="Znf_B-box"/>
</dbReference>
<comment type="caution">
    <text evidence="11">The sequence shown here is derived from an EMBL/GenBank/DDBJ whole genome shotgun (WGS) entry which is preliminary data.</text>
</comment>
<protein>
    <recommendedName>
        <fullName evidence="13">Tripartite motif-containing protein 16-like</fullName>
    </recommendedName>
</protein>
<feature type="domain" description="B box-type" evidence="9">
    <location>
        <begin position="143"/>
        <end position="183"/>
    </location>
</feature>
<sequence length="526" mass="60752">MAEARFSQDELTCPVCLDLLKDPVTIQCGHSYCKSCITGCWDQEDQMRVYSCPQCRETFSPRPALARNTMLAELVEKLKKTKLPADCYAGAGDVQCDACTGRKYKAIKSCLMCLNSYCQNHLEQHESLFKGKRHNLTDATGRLQEMICQKHEKLLEVFCRTDQKCICVLCMMDEHKNHNTVSAAAQRTEIQKQLKETQKTFQQRIQQREKDLQQLREAVESHKRSAQTAVEDSERIFTELIRSIERSRSELIRLIRDQEKRAVSRAEGRLERLEQEINDLRRRDAELEQLSHTQDHIQFLQSFQSLSAPPESRGVNDDPFVSVFSFDDLRESVRQLRDKLEDFCKEELKKISDTVTSTNIVPRSRNDFLQYSRQLTLDLNTAHKRLCLSESDRVITVTKTDQSYPDHPDRFDYWPQVLCRESVCGCCYWELRKGDSEEFECGCSDQSWCLYCSPSRYSFGHDNIWTDPPVESISSRIGVFVDHSAGTLSFYSVSDTMSLIHTVQITFTQPLYPGFFVSRGSSVKLC</sequence>
<keyword evidence="4" id="KW-0862">Zinc</keyword>
<dbReference type="GO" id="GO:0045087">
    <property type="term" value="P:innate immune response"/>
    <property type="evidence" value="ECO:0007669"/>
    <property type="project" value="UniProtKB-KW"/>
</dbReference>
<dbReference type="InterPro" id="IPR003877">
    <property type="entry name" value="SPRY_dom"/>
</dbReference>
<evidence type="ECO:0000256" key="1">
    <source>
        <dbReference type="ARBA" id="ARBA00022588"/>
    </source>
</evidence>
<evidence type="ECO:0000313" key="12">
    <source>
        <dbReference type="Proteomes" id="UP001529510"/>
    </source>
</evidence>
<dbReference type="Gene3D" id="3.30.160.60">
    <property type="entry name" value="Classic Zinc Finger"/>
    <property type="match status" value="1"/>
</dbReference>
<evidence type="ECO:0000256" key="7">
    <source>
        <dbReference type="SAM" id="Coils"/>
    </source>
</evidence>
<gene>
    <name evidence="11" type="ORF">M9458_054042</name>
</gene>
<dbReference type="Gene3D" id="3.30.40.10">
    <property type="entry name" value="Zinc/RING finger domain, C3HC4 (zinc finger)"/>
    <property type="match status" value="1"/>
</dbReference>
<dbReference type="SMART" id="SM00184">
    <property type="entry name" value="RING"/>
    <property type="match status" value="1"/>
</dbReference>
<evidence type="ECO:0000256" key="4">
    <source>
        <dbReference type="ARBA" id="ARBA00022833"/>
    </source>
</evidence>
<dbReference type="PROSITE" id="PS50188">
    <property type="entry name" value="B302_SPRY"/>
    <property type="match status" value="1"/>
</dbReference>
<feature type="domain" description="RING-type" evidence="8">
    <location>
        <begin position="13"/>
        <end position="56"/>
    </location>
</feature>
<evidence type="ECO:0000256" key="5">
    <source>
        <dbReference type="ARBA" id="ARBA00022859"/>
    </source>
</evidence>
<dbReference type="PROSITE" id="PS50089">
    <property type="entry name" value="ZF_RING_2"/>
    <property type="match status" value="1"/>
</dbReference>
<accession>A0ABD0MLV2</accession>
<feature type="coiled-coil region" evidence="7">
    <location>
        <begin position="198"/>
        <end position="290"/>
    </location>
</feature>
<keyword evidence="3 6" id="KW-0863">Zinc-finger</keyword>